<dbReference type="EMBL" id="UZAM01011972">
    <property type="protein sequence ID" value="VDP19317.1"/>
    <property type="molecule type" value="Genomic_DNA"/>
</dbReference>
<accession>A0A183IYU4</accession>
<dbReference type="AlphaFoldDB" id="A0A183IYU4"/>
<sequence length="45" mass="5132">MKDTPEFGAMAAALGECREEVEVPDRRFLENRVTLFHSVRDYSSA</sequence>
<name>A0A183IYU4_9BILA</name>
<proteinExistence type="predicted"/>
<gene>
    <name evidence="1" type="ORF">SBAD_LOCUS8791</name>
</gene>
<dbReference type="WBParaSite" id="SBAD_0000911201-mRNA-1">
    <property type="protein sequence ID" value="SBAD_0000911201-mRNA-1"/>
    <property type="gene ID" value="SBAD_0000911201"/>
</dbReference>
<organism evidence="3">
    <name type="scientific">Soboliphyme baturini</name>
    <dbReference type="NCBI Taxonomy" id="241478"/>
    <lineage>
        <taxon>Eukaryota</taxon>
        <taxon>Metazoa</taxon>
        <taxon>Ecdysozoa</taxon>
        <taxon>Nematoda</taxon>
        <taxon>Enoplea</taxon>
        <taxon>Dorylaimia</taxon>
        <taxon>Dioctophymatida</taxon>
        <taxon>Dioctophymatoidea</taxon>
        <taxon>Soboliphymatidae</taxon>
        <taxon>Soboliphyme</taxon>
    </lineage>
</organism>
<evidence type="ECO:0000313" key="2">
    <source>
        <dbReference type="Proteomes" id="UP000270296"/>
    </source>
</evidence>
<protein>
    <submittedName>
        <fullName evidence="3">Methyltransferase</fullName>
    </submittedName>
</protein>
<evidence type="ECO:0000313" key="1">
    <source>
        <dbReference type="EMBL" id="VDP19317.1"/>
    </source>
</evidence>
<reference evidence="3" key="1">
    <citation type="submission" date="2016-06" db="UniProtKB">
        <authorList>
            <consortium name="WormBaseParasite"/>
        </authorList>
    </citation>
    <scope>IDENTIFICATION</scope>
</reference>
<dbReference type="Proteomes" id="UP000270296">
    <property type="component" value="Unassembled WGS sequence"/>
</dbReference>
<keyword evidence="2" id="KW-1185">Reference proteome</keyword>
<reference evidence="1 2" key="2">
    <citation type="submission" date="2018-11" db="EMBL/GenBank/DDBJ databases">
        <authorList>
            <consortium name="Pathogen Informatics"/>
        </authorList>
    </citation>
    <scope>NUCLEOTIDE SEQUENCE [LARGE SCALE GENOMIC DNA]</scope>
</reference>
<evidence type="ECO:0000313" key="3">
    <source>
        <dbReference type="WBParaSite" id="SBAD_0000911201-mRNA-1"/>
    </source>
</evidence>